<dbReference type="EMBL" id="QZCH01000001">
    <property type="protein sequence ID" value="RJG51463.1"/>
    <property type="molecule type" value="Genomic_DNA"/>
</dbReference>
<dbReference type="PROSITE" id="PS51755">
    <property type="entry name" value="OMPR_PHOB"/>
    <property type="match status" value="1"/>
</dbReference>
<keyword evidence="5" id="KW-0804">Transcription</keyword>
<evidence type="ECO:0000256" key="7">
    <source>
        <dbReference type="PROSITE-ProRule" id="PRU01091"/>
    </source>
</evidence>
<dbReference type="Pfam" id="PF00486">
    <property type="entry name" value="Trans_reg_C"/>
    <property type="match status" value="1"/>
</dbReference>
<feature type="modified residue" description="4-aspartylphosphate" evidence="6">
    <location>
        <position position="51"/>
    </location>
</feature>
<dbReference type="PANTHER" id="PTHR48111:SF71">
    <property type="entry name" value="TRANSCRIPTIONAL REGULATORY PROTEIN PHOP"/>
    <property type="match status" value="1"/>
</dbReference>
<dbReference type="InterPro" id="IPR039420">
    <property type="entry name" value="WalR-like"/>
</dbReference>
<dbReference type="SUPFAM" id="SSF52172">
    <property type="entry name" value="CheY-like"/>
    <property type="match status" value="1"/>
</dbReference>
<keyword evidence="1 6" id="KW-0597">Phosphoprotein</keyword>
<evidence type="ECO:0000259" key="8">
    <source>
        <dbReference type="PROSITE" id="PS50110"/>
    </source>
</evidence>
<feature type="domain" description="Response regulatory" evidence="8">
    <location>
        <begin position="2"/>
        <end position="116"/>
    </location>
</feature>
<accession>A0A418YKF5</accession>
<dbReference type="PROSITE" id="PS50110">
    <property type="entry name" value="RESPONSE_REGULATORY"/>
    <property type="match status" value="1"/>
</dbReference>
<dbReference type="Gene3D" id="6.10.250.690">
    <property type="match status" value="1"/>
</dbReference>
<evidence type="ECO:0000256" key="5">
    <source>
        <dbReference type="ARBA" id="ARBA00023163"/>
    </source>
</evidence>
<dbReference type="GO" id="GO:0005829">
    <property type="term" value="C:cytosol"/>
    <property type="evidence" value="ECO:0007669"/>
    <property type="project" value="TreeGrafter"/>
</dbReference>
<dbReference type="InterPro" id="IPR001867">
    <property type="entry name" value="OmpR/PhoB-type_DNA-bd"/>
</dbReference>
<proteinExistence type="predicted"/>
<evidence type="ECO:0000256" key="4">
    <source>
        <dbReference type="ARBA" id="ARBA00023125"/>
    </source>
</evidence>
<gene>
    <name evidence="10" type="ORF">D1Z90_01650</name>
</gene>
<evidence type="ECO:0000256" key="6">
    <source>
        <dbReference type="PROSITE-ProRule" id="PRU00169"/>
    </source>
</evidence>
<dbReference type="GO" id="GO:0000976">
    <property type="term" value="F:transcription cis-regulatory region binding"/>
    <property type="evidence" value="ECO:0007669"/>
    <property type="project" value="TreeGrafter"/>
</dbReference>
<dbReference type="RefSeq" id="WP_119908987.1">
    <property type="nucleotide sequence ID" value="NZ_QZCH01000001.1"/>
</dbReference>
<evidence type="ECO:0000256" key="3">
    <source>
        <dbReference type="ARBA" id="ARBA00023015"/>
    </source>
</evidence>
<dbReference type="InterPro" id="IPR036388">
    <property type="entry name" value="WH-like_DNA-bd_sf"/>
</dbReference>
<keyword evidence="11" id="KW-1185">Reference proteome</keyword>
<evidence type="ECO:0000256" key="1">
    <source>
        <dbReference type="ARBA" id="ARBA00022553"/>
    </source>
</evidence>
<dbReference type="Proteomes" id="UP000283255">
    <property type="component" value="Unassembled WGS sequence"/>
</dbReference>
<dbReference type="GO" id="GO:0006355">
    <property type="term" value="P:regulation of DNA-templated transcription"/>
    <property type="evidence" value="ECO:0007669"/>
    <property type="project" value="InterPro"/>
</dbReference>
<organism evidence="10 11">
    <name type="scientific">Motilimonas pumila</name>
    <dbReference type="NCBI Taxonomy" id="2303987"/>
    <lineage>
        <taxon>Bacteria</taxon>
        <taxon>Pseudomonadati</taxon>
        <taxon>Pseudomonadota</taxon>
        <taxon>Gammaproteobacteria</taxon>
        <taxon>Alteromonadales</taxon>
        <taxon>Alteromonadales genera incertae sedis</taxon>
        <taxon>Motilimonas</taxon>
    </lineage>
</organism>
<dbReference type="GO" id="GO:0000156">
    <property type="term" value="F:phosphorelay response regulator activity"/>
    <property type="evidence" value="ECO:0007669"/>
    <property type="project" value="TreeGrafter"/>
</dbReference>
<dbReference type="Pfam" id="PF00072">
    <property type="entry name" value="Response_reg"/>
    <property type="match status" value="1"/>
</dbReference>
<feature type="DNA-binding region" description="OmpR/PhoB-type" evidence="7">
    <location>
        <begin position="124"/>
        <end position="221"/>
    </location>
</feature>
<reference evidence="10 11" key="1">
    <citation type="submission" date="2018-09" db="EMBL/GenBank/DDBJ databases">
        <authorList>
            <person name="Wang F."/>
        </authorList>
    </citation>
    <scope>NUCLEOTIDE SEQUENCE [LARGE SCALE GENOMIC DNA]</scope>
    <source>
        <strain evidence="10 11">PLHSC7-2</strain>
    </source>
</reference>
<dbReference type="Gene3D" id="1.10.10.10">
    <property type="entry name" value="Winged helix-like DNA-binding domain superfamily/Winged helix DNA-binding domain"/>
    <property type="match status" value="1"/>
</dbReference>
<dbReference type="OrthoDB" id="9802426at2"/>
<reference evidence="10 11" key="2">
    <citation type="submission" date="2019-01" db="EMBL/GenBank/DDBJ databases">
        <title>Motilimonas pumilus sp. nov., isolated from the gut of sea cucumber (Apostichopus japonicus).</title>
        <authorList>
            <person name="Wang F.-Q."/>
            <person name="Ren L.-H."/>
            <person name="Lin Y.-W."/>
            <person name="Sun G.-H."/>
            <person name="Du Z.-J."/>
            <person name="Zhao J.-X."/>
            <person name="Liu X.-J."/>
            <person name="Liu L.-J."/>
        </authorList>
    </citation>
    <scope>NUCLEOTIDE SEQUENCE [LARGE SCALE GENOMIC DNA]</scope>
    <source>
        <strain evidence="10 11">PLHSC7-2</strain>
    </source>
</reference>
<keyword evidence="3" id="KW-0805">Transcription regulation</keyword>
<dbReference type="CDD" id="cd00383">
    <property type="entry name" value="trans_reg_C"/>
    <property type="match status" value="1"/>
</dbReference>
<evidence type="ECO:0000259" key="9">
    <source>
        <dbReference type="PROSITE" id="PS51755"/>
    </source>
</evidence>
<dbReference type="InterPro" id="IPR001789">
    <property type="entry name" value="Sig_transdc_resp-reg_receiver"/>
</dbReference>
<comment type="caution">
    <text evidence="10">The sequence shown here is derived from an EMBL/GenBank/DDBJ whole genome shotgun (WGS) entry which is preliminary data.</text>
</comment>
<dbReference type="SMART" id="SM00448">
    <property type="entry name" value="REC"/>
    <property type="match status" value="1"/>
</dbReference>
<dbReference type="SUPFAM" id="SSF46894">
    <property type="entry name" value="C-terminal effector domain of the bipartite response regulators"/>
    <property type="match status" value="1"/>
</dbReference>
<evidence type="ECO:0000313" key="10">
    <source>
        <dbReference type="EMBL" id="RJG51463.1"/>
    </source>
</evidence>
<dbReference type="SMART" id="SM00862">
    <property type="entry name" value="Trans_reg_C"/>
    <property type="match status" value="1"/>
</dbReference>
<protein>
    <submittedName>
        <fullName evidence="10">Response regulator</fullName>
    </submittedName>
</protein>
<dbReference type="InterPro" id="IPR016032">
    <property type="entry name" value="Sig_transdc_resp-reg_C-effctor"/>
</dbReference>
<dbReference type="Gene3D" id="3.40.50.2300">
    <property type="match status" value="1"/>
</dbReference>
<dbReference type="InterPro" id="IPR011006">
    <property type="entry name" value="CheY-like_superfamily"/>
</dbReference>
<dbReference type="AlphaFoldDB" id="A0A418YKF5"/>
<keyword evidence="2" id="KW-0902">Two-component regulatory system</keyword>
<evidence type="ECO:0000256" key="2">
    <source>
        <dbReference type="ARBA" id="ARBA00023012"/>
    </source>
</evidence>
<sequence>MKILLVEDDQILRHHLKTQLETAGNKVYDAEDAKMGLYYAGQYPIDVAIVDLGLPDMDGLDLVKTFRTQELGFPVLILTARGNWQEKVAGLEAGADDYVVKPFQQDELWARLNALVRRSAGFIKPQIEAGPYLLDLAKKALTVDAAPTELTAFEYQILEYLMRNHGQVVSKQQLLDQLYSDSEGDPNVIEVMVSRLRKKMDKSNALKPITTVRGQGYIFNIPCK</sequence>
<evidence type="ECO:0000313" key="11">
    <source>
        <dbReference type="Proteomes" id="UP000283255"/>
    </source>
</evidence>
<name>A0A418YKF5_9GAMM</name>
<keyword evidence="4 7" id="KW-0238">DNA-binding</keyword>
<dbReference type="FunFam" id="3.40.50.2300:FF:000002">
    <property type="entry name" value="DNA-binding response regulator PhoP"/>
    <property type="match status" value="1"/>
</dbReference>
<dbReference type="CDD" id="cd19934">
    <property type="entry name" value="REC_OmpR_EcPhoP-like"/>
    <property type="match status" value="1"/>
</dbReference>
<feature type="domain" description="OmpR/PhoB-type" evidence="9">
    <location>
        <begin position="124"/>
        <end position="221"/>
    </location>
</feature>
<dbReference type="PANTHER" id="PTHR48111">
    <property type="entry name" value="REGULATOR OF RPOS"/>
    <property type="match status" value="1"/>
</dbReference>
<dbReference type="GO" id="GO:0032993">
    <property type="term" value="C:protein-DNA complex"/>
    <property type="evidence" value="ECO:0007669"/>
    <property type="project" value="TreeGrafter"/>
</dbReference>